<keyword evidence="6" id="KW-0966">Cell projection</keyword>
<evidence type="ECO:0000256" key="4">
    <source>
        <dbReference type="ARBA" id="ARBA00023143"/>
    </source>
</evidence>
<feature type="chain" id="PRO_5031651074" description="Flagellar P-ring protein" evidence="5">
    <location>
        <begin position="21"/>
        <end position="337"/>
    </location>
</feature>
<evidence type="ECO:0000256" key="5">
    <source>
        <dbReference type="HAMAP-Rule" id="MF_00416"/>
    </source>
</evidence>
<comment type="similarity">
    <text evidence="5">Belongs to the FlgI family.</text>
</comment>
<dbReference type="GO" id="GO:0005198">
    <property type="term" value="F:structural molecule activity"/>
    <property type="evidence" value="ECO:0007669"/>
    <property type="project" value="InterPro"/>
</dbReference>
<keyword evidence="4 5" id="KW-0975">Bacterial flagellum</keyword>
<protein>
    <recommendedName>
        <fullName evidence="5">Flagellar P-ring protein</fullName>
    </recommendedName>
    <alternativeName>
        <fullName evidence="5">Basal body P-ring protein</fullName>
    </alternativeName>
</protein>
<evidence type="ECO:0000256" key="2">
    <source>
        <dbReference type="ARBA" id="ARBA00004117"/>
    </source>
</evidence>
<evidence type="ECO:0000256" key="3">
    <source>
        <dbReference type="ARBA" id="ARBA00022729"/>
    </source>
</evidence>
<gene>
    <name evidence="5 6" type="primary">flgI</name>
    <name evidence="6" type="ORF">ENX73_01390</name>
</gene>
<dbReference type="EMBL" id="DTPE01000060">
    <property type="protein sequence ID" value="HGE74765.1"/>
    <property type="molecule type" value="Genomic_DNA"/>
</dbReference>
<keyword evidence="6" id="KW-0282">Flagellum</keyword>
<dbReference type="InterPro" id="IPR001782">
    <property type="entry name" value="Flag_FlgI"/>
</dbReference>
<dbReference type="Pfam" id="PF02119">
    <property type="entry name" value="FlgI"/>
    <property type="match status" value="2"/>
</dbReference>
<organism evidence="6">
    <name type="scientific">Mesoaciditoga lauensis</name>
    <dbReference type="NCBI Taxonomy" id="1495039"/>
    <lineage>
        <taxon>Bacteria</taxon>
        <taxon>Thermotogati</taxon>
        <taxon>Thermotogota</taxon>
        <taxon>Thermotogae</taxon>
        <taxon>Mesoaciditogales</taxon>
        <taxon>Mesoaciditogaceae</taxon>
        <taxon>Mesoaciditoga</taxon>
    </lineage>
</organism>
<reference evidence="6" key="1">
    <citation type="journal article" date="2020" name="mSystems">
        <title>Genome- and Community-Level Interaction Insights into Carbon Utilization and Element Cycling Functions of Hydrothermarchaeota in Hydrothermal Sediment.</title>
        <authorList>
            <person name="Zhou Z."/>
            <person name="Liu Y."/>
            <person name="Xu W."/>
            <person name="Pan J."/>
            <person name="Luo Z.H."/>
            <person name="Li M."/>
        </authorList>
    </citation>
    <scope>NUCLEOTIDE SEQUENCE [LARGE SCALE GENOMIC DNA]</scope>
    <source>
        <strain evidence="6">SpSt-966</strain>
    </source>
</reference>
<comment type="function">
    <text evidence="1 5">Assembles around the rod to form the L-ring and probably protects the motor/basal body from shearing forces during rotation.</text>
</comment>
<feature type="signal peptide" evidence="5">
    <location>
        <begin position="1"/>
        <end position="20"/>
    </location>
</feature>
<name>A0A7V3RDT1_9BACT</name>
<comment type="subunit">
    <text evidence="5">The basal body constitutes a major portion of the flagellar organelle and consists of four rings (L,P,S, and M) mounted on a central rod.</text>
</comment>
<keyword evidence="3 5" id="KW-0732">Signal</keyword>
<evidence type="ECO:0000313" key="6">
    <source>
        <dbReference type="EMBL" id="HGE74765.1"/>
    </source>
</evidence>
<comment type="caution">
    <text evidence="6">The sequence shown here is derived from an EMBL/GenBank/DDBJ whole genome shotgun (WGS) entry which is preliminary data.</text>
</comment>
<sequence length="337" mass="35626" precursor="true">MKKFFIISFLFLFTFSMILASTDVVRIEDITKIRGAMDNQLFGVGVVVGLNGNGDSGAVPSELIANMLKNFGVVISPSDLNSKNSALVMVTADIPPFYYPGMKLGVTVSSLGDAKSLEGGVLLQTPLYGADGNVYAVAQGQLSIGGFDTSLSVSLQNRYQLVGTIPDGAIVQKLIPSDIIKADTVTLLLNRPDFVTAARVAQAINSKFQTQIAIAANAAAINISVPQSFLNDLIDFLAIVEEIQVVPNTPQEIVINERTGTVIFGGDINLPDFTMSYGNFSISIVNGQLQNGSNSSGNSLADLVNALKALGATPQDIIAITEALHKSGIIQQNIVVM</sequence>
<comment type="subcellular location">
    <subcellularLocation>
        <location evidence="2 5">Bacterial flagellum basal body</location>
    </subcellularLocation>
</comment>
<dbReference type="PRINTS" id="PR01010">
    <property type="entry name" value="FLGPRINGFLGI"/>
</dbReference>
<dbReference type="GO" id="GO:0071973">
    <property type="term" value="P:bacterial-type flagellum-dependent cell motility"/>
    <property type="evidence" value="ECO:0007669"/>
    <property type="project" value="InterPro"/>
</dbReference>
<dbReference type="PANTHER" id="PTHR30381">
    <property type="entry name" value="FLAGELLAR P-RING PERIPLASMIC PROTEIN FLGI"/>
    <property type="match status" value="1"/>
</dbReference>
<dbReference type="PANTHER" id="PTHR30381:SF0">
    <property type="entry name" value="FLAGELLAR P-RING PROTEIN"/>
    <property type="match status" value="1"/>
</dbReference>
<dbReference type="GO" id="GO:0009428">
    <property type="term" value="C:bacterial-type flagellum basal body, distal rod, P ring"/>
    <property type="evidence" value="ECO:0007669"/>
    <property type="project" value="InterPro"/>
</dbReference>
<accession>A0A7V3RDT1</accession>
<evidence type="ECO:0000256" key="1">
    <source>
        <dbReference type="ARBA" id="ARBA00002591"/>
    </source>
</evidence>
<dbReference type="AlphaFoldDB" id="A0A7V3RDT1"/>
<proteinExistence type="inferred from homology"/>
<dbReference type="HAMAP" id="MF_00416">
    <property type="entry name" value="FlgI"/>
    <property type="match status" value="1"/>
</dbReference>
<dbReference type="GO" id="GO:0030288">
    <property type="term" value="C:outer membrane-bounded periplasmic space"/>
    <property type="evidence" value="ECO:0007669"/>
    <property type="project" value="InterPro"/>
</dbReference>
<keyword evidence="6" id="KW-0969">Cilium</keyword>